<accession>A0A6I4TMW6</accession>
<keyword evidence="4" id="KW-0798">TonB box</keyword>
<feature type="signal peptide" evidence="5">
    <location>
        <begin position="1"/>
        <end position="34"/>
    </location>
</feature>
<dbReference type="InterPro" id="IPR012910">
    <property type="entry name" value="Plug_dom"/>
</dbReference>
<evidence type="ECO:0000256" key="5">
    <source>
        <dbReference type="SAM" id="SignalP"/>
    </source>
</evidence>
<dbReference type="RefSeq" id="WP_160595480.1">
    <property type="nucleotide sequence ID" value="NZ_WTYI01000001.1"/>
</dbReference>
<protein>
    <submittedName>
        <fullName evidence="8">TonB-dependent receptor</fullName>
    </submittedName>
</protein>
<proteinExistence type="inferred from homology"/>
<evidence type="ECO:0000256" key="2">
    <source>
        <dbReference type="ARBA" id="ARBA00023136"/>
    </source>
</evidence>
<comment type="similarity">
    <text evidence="4">Belongs to the TonB-dependent receptor family.</text>
</comment>
<dbReference type="Pfam" id="PF07715">
    <property type="entry name" value="Plug"/>
    <property type="match status" value="1"/>
</dbReference>
<feature type="domain" description="TonB-dependent receptor plug" evidence="7">
    <location>
        <begin position="78"/>
        <end position="184"/>
    </location>
</feature>
<dbReference type="Gene3D" id="2.40.170.20">
    <property type="entry name" value="TonB-dependent receptor, beta-barrel domain"/>
    <property type="match status" value="1"/>
</dbReference>
<dbReference type="OrthoDB" id="5476657at2"/>
<evidence type="ECO:0000256" key="1">
    <source>
        <dbReference type="ARBA" id="ARBA00004442"/>
    </source>
</evidence>
<keyword evidence="9" id="KW-1185">Reference proteome</keyword>
<dbReference type="EMBL" id="WTYI01000001">
    <property type="protein sequence ID" value="MXO96367.1"/>
    <property type="molecule type" value="Genomic_DNA"/>
</dbReference>
<dbReference type="GO" id="GO:0009279">
    <property type="term" value="C:cell outer membrane"/>
    <property type="evidence" value="ECO:0007669"/>
    <property type="project" value="UniProtKB-SubCell"/>
</dbReference>
<dbReference type="NCBIfam" id="TIGR01782">
    <property type="entry name" value="TonB-Xanth-Caul"/>
    <property type="match status" value="1"/>
</dbReference>
<evidence type="ECO:0000259" key="6">
    <source>
        <dbReference type="Pfam" id="PF00593"/>
    </source>
</evidence>
<feature type="chain" id="PRO_5026312988" evidence="5">
    <location>
        <begin position="35"/>
        <end position="1131"/>
    </location>
</feature>
<evidence type="ECO:0000256" key="3">
    <source>
        <dbReference type="ARBA" id="ARBA00023237"/>
    </source>
</evidence>
<dbReference type="PANTHER" id="PTHR40980">
    <property type="entry name" value="PLUG DOMAIN-CONTAINING PROTEIN"/>
    <property type="match status" value="1"/>
</dbReference>
<dbReference type="Proteomes" id="UP000432727">
    <property type="component" value="Unassembled WGS sequence"/>
</dbReference>
<keyword evidence="8" id="KW-0675">Receptor</keyword>
<comment type="caution">
    <text evidence="8">The sequence shown here is derived from an EMBL/GenBank/DDBJ whole genome shotgun (WGS) entry which is preliminary data.</text>
</comment>
<dbReference type="InterPro" id="IPR010104">
    <property type="entry name" value="TonB_rcpt_bac"/>
</dbReference>
<dbReference type="InterPro" id="IPR000531">
    <property type="entry name" value="Beta-barrel_TonB"/>
</dbReference>
<sequence length="1131" mass="122714">MSRTNSAAATYGRRIAALTTASSLALVAAQPAFAQDADEDLTEESAGGTPEELDEQNVIVVTGIAASLRSAQDIKERADTVVDVITAEDIGALADRSVAEALQRVPGVNIGRFEKTSDPTRFSVEGTGVIIRGLPDNFGRSELNGRDIFSATGGRSLSFEDVSPELVGRVEVFKNVTADMIEGQISGLVNLVTRKPLDKPGLNVAGSIEANYGDLREKWSPTYNLLVSDTFDSAQGTFGVQLSYSNSKLKSRTDSSQAIDPCYRPADLSGGCQRVFDLNSGGFGDEPNFQPNEFPPSGSVLVPQYAGVRTTDLDRDREAISGVAQFETLDGGLLMTLEYLRSETTFSTEEFALIGRMDDGVSSPEPRSDSNWQFEDGKFVSGILTDNVGDAYATPFGLGGIPLDSLRFLRDTKSVTQDISFDIDTIFSDRFRGNFEAQYIKSDLTRDSVFGAMSTWADIDLDLSGETPNVQFVAPLGAPADYFSSGFYTYYWFGLDSREDNDADMFSLRGDFEYDISEDGFFKKARFGARWAARERTTRNTNFSTWGNLSAPWAGRGGCAPWGEGPGCNPGGAGTISYDWGQPGFTPGRFYTGLPGQEFAIAGGAFTDEFPNFSQLRSPFADGFQRGEVATPIPGGEAWFYGGDDFLQDYLDGTIDGQWDELTTFSQTPERFNLGVNGRQRTLLDGRVVQCDPFCPSEISDVAETTTAAYARVDYGMDFDNGWSIGGNIGLRYADTLVRTDSLVAFPDPAQFDAVDNGGNGDGIVQPDEISGSCPVLPPDAPIDPDTGSAFGPQILYCDLEGARLAEYASLFTGEVIRDNRDITFDHWLPSFNIRLDTNTGFVLRGAVSKGIVRPDLNNFSAGGVFGFSGRVDSGPLLSITTGNRGVRPVESWNYDVSAEWYFAEVGSLTAAFFIKDITGLIDQGTGLQTYTAESGTTADVIITGPANDYDGTLKGFELAYQHKFDFLPGLLDGFGVQASYTYIDAGDFTNPTLSDIGNPSVADGASPQNVGPFQAQLPLRGFSESTINGVIFYEKGPFSARAAYNWRSEFLVTPRDDLFPFSPTFQEAGGQLDASIFYTVNENLKIGVQGVNLLDEVTKLSTVVDYDGTRFISNAFRNDRRYTFLARFNF</sequence>
<dbReference type="AlphaFoldDB" id="A0A6I4TMW6"/>
<evidence type="ECO:0000259" key="7">
    <source>
        <dbReference type="Pfam" id="PF07715"/>
    </source>
</evidence>
<evidence type="ECO:0000313" key="8">
    <source>
        <dbReference type="EMBL" id="MXO96367.1"/>
    </source>
</evidence>
<dbReference type="PANTHER" id="PTHR40980:SF3">
    <property type="entry name" value="TONB-DEPENDENT RECEPTOR-LIKE BETA-BARREL DOMAIN-CONTAINING PROTEIN"/>
    <property type="match status" value="1"/>
</dbReference>
<name>A0A6I4TMW6_9SPHN</name>
<comment type="subcellular location">
    <subcellularLocation>
        <location evidence="1 4">Cell outer membrane</location>
    </subcellularLocation>
</comment>
<feature type="domain" description="TonB-dependent receptor-like beta-barrel" evidence="6">
    <location>
        <begin position="474"/>
        <end position="1094"/>
    </location>
</feature>
<dbReference type="Pfam" id="PF00593">
    <property type="entry name" value="TonB_dep_Rec_b-barrel"/>
    <property type="match status" value="1"/>
</dbReference>
<reference evidence="8 9" key="1">
    <citation type="submission" date="2019-12" db="EMBL/GenBank/DDBJ databases">
        <title>Genomic-based taxomic classification of the family Erythrobacteraceae.</title>
        <authorList>
            <person name="Xu L."/>
        </authorList>
    </citation>
    <scope>NUCLEOTIDE SEQUENCE [LARGE SCALE GENOMIC DNA]</scope>
    <source>
        <strain evidence="8 9">JCM 12189</strain>
    </source>
</reference>
<evidence type="ECO:0000256" key="4">
    <source>
        <dbReference type="RuleBase" id="RU003357"/>
    </source>
</evidence>
<evidence type="ECO:0000313" key="9">
    <source>
        <dbReference type="Proteomes" id="UP000432727"/>
    </source>
</evidence>
<dbReference type="Gene3D" id="2.170.130.10">
    <property type="entry name" value="TonB-dependent receptor, plug domain"/>
    <property type="match status" value="1"/>
</dbReference>
<dbReference type="InterPro" id="IPR036942">
    <property type="entry name" value="Beta-barrel_TonB_sf"/>
</dbReference>
<dbReference type="InterPro" id="IPR037066">
    <property type="entry name" value="Plug_dom_sf"/>
</dbReference>
<keyword evidence="2 4" id="KW-0472">Membrane</keyword>
<keyword evidence="3" id="KW-0998">Cell outer membrane</keyword>
<keyword evidence="5" id="KW-0732">Signal</keyword>
<dbReference type="SUPFAM" id="SSF56935">
    <property type="entry name" value="Porins"/>
    <property type="match status" value="1"/>
</dbReference>
<organism evidence="8 9">
    <name type="scientific">Qipengyuania aquimaris</name>
    <dbReference type="NCBI Taxonomy" id="255984"/>
    <lineage>
        <taxon>Bacteria</taxon>
        <taxon>Pseudomonadati</taxon>
        <taxon>Pseudomonadota</taxon>
        <taxon>Alphaproteobacteria</taxon>
        <taxon>Sphingomonadales</taxon>
        <taxon>Erythrobacteraceae</taxon>
        <taxon>Qipengyuania</taxon>
    </lineage>
</organism>
<gene>
    <name evidence="8" type="ORF">GRI34_08030</name>
</gene>